<feature type="compositionally biased region" description="Low complexity" evidence="1">
    <location>
        <begin position="123"/>
        <end position="134"/>
    </location>
</feature>
<keyword evidence="3" id="KW-1185">Reference proteome</keyword>
<gene>
    <name evidence="2" type="ORF">DFP72DRAFT_1069136</name>
</gene>
<comment type="caution">
    <text evidence="2">The sequence shown here is derived from an EMBL/GenBank/DDBJ whole genome shotgun (WGS) entry which is preliminary data.</text>
</comment>
<organism evidence="2 3">
    <name type="scientific">Ephemerocybe angulata</name>
    <dbReference type="NCBI Taxonomy" id="980116"/>
    <lineage>
        <taxon>Eukaryota</taxon>
        <taxon>Fungi</taxon>
        <taxon>Dikarya</taxon>
        <taxon>Basidiomycota</taxon>
        <taxon>Agaricomycotina</taxon>
        <taxon>Agaricomycetes</taxon>
        <taxon>Agaricomycetidae</taxon>
        <taxon>Agaricales</taxon>
        <taxon>Agaricineae</taxon>
        <taxon>Psathyrellaceae</taxon>
        <taxon>Ephemerocybe</taxon>
    </lineage>
</organism>
<reference evidence="2 3" key="1">
    <citation type="submission" date="2020-07" db="EMBL/GenBank/DDBJ databases">
        <title>Comparative genomics of pyrophilous fungi reveals a link between fire events and developmental genes.</title>
        <authorList>
            <consortium name="DOE Joint Genome Institute"/>
            <person name="Steindorff A.S."/>
            <person name="Carver A."/>
            <person name="Calhoun S."/>
            <person name="Stillman K."/>
            <person name="Liu H."/>
            <person name="Lipzen A."/>
            <person name="Pangilinan J."/>
            <person name="Labutti K."/>
            <person name="Bruns T.D."/>
            <person name="Grigoriev I.V."/>
        </authorList>
    </citation>
    <scope>NUCLEOTIDE SEQUENCE [LARGE SCALE GENOMIC DNA]</scope>
    <source>
        <strain evidence="2 3">CBS 144469</strain>
    </source>
</reference>
<name>A0A8H6HW06_9AGAR</name>
<accession>A0A8H6HW06</accession>
<evidence type="ECO:0000256" key="1">
    <source>
        <dbReference type="SAM" id="MobiDB-lite"/>
    </source>
</evidence>
<evidence type="ECO:0000313" key="3">
    <source>
        <dbReference type="Proteomes" id="UP000521943"/>
    </source>
</evidence>
<protein>
    <submittedName>
        <fullName evidence="2">Uncharacterized protein</fullName>
    </submittedName>
</protein>
<dbReference type="AlphaFoldDB" id="A0A8H6HW06"/>
<dbReference type="Proteomes" id="UP000521943">
    <property type="component" value="Unassembled WGS sequence"/>
</dbReference>
<feature type="region of interest" description="Disordered" evidence="1">
    <location>
        <begin position="119"/>
        <end position="144"/>
    </location>
</feature>
<proteinExistence type="predicted"/>
<evidence type="ECO:0000313" key="2">
    <source>
        <dbReference type="EMBL" id="KAF6753925.1"/>
    </source>
</evidence>
<dbReference type="EMBL" id="JACGCI010000037">
    <property type="protein sequence ID" value="KAF6753925.1"/>
    <property type="molecule type" value="Genomic_DNA"/>
</dbReference>
<sequence>MLSNDVLAVVVVVAFDGSSSSSGFLVNVVDNGAASRSRLNGRAHCQDPENARYPMTATHSAGGALTGGNVALTIEMRLVNRSDRLMAYGGLGGGMKAWGNDERDATTTMPMVRWECGVRSDTSKTTSGSDGHSTLRSLQVGRVG</sequence>